<feature type="transmembrane region" description="Helical" evidence="1">
    <location>
        <begin position="6"/>
        <end position="28"/>
    </location>
</feature>
<evidence type="ECO:0000313" key="2">
    <source>
        <dbReference type="EMBL" id="MCJ2183828.1"/>
    </source>
</evidence>
<name>A0ABT0BG46_9SPHN</name>
<gene>
    <name evidence="2" type="ORF">MTR62_14160</name>
</gene>
<keyword evidence="1" id="KW-1133">Transmembrane helix</keyword>
<organism evidence="2 3">
    <name type="scientific">Novosphingobium organovorum</name>
    <dbReference type="NCBI Taxonomy" id="2930092"/>
    <lineage>
        <taxon>Bacteria</taxon>
        <taxon>Pseudomonadati</taxon>
        <taxon>Pseudomonadota</taxon>
        <taxon>Alphaproteobacteria</taxon>
        <taxon>Sphingomonadales</taxon>
        <taxon>Sphingomonadaceae</taxon>
        <taxon>Novosphingobium</taxon>
    </lineage>
</organism>
<protein>
    <submittedName>
        <fullName evidence="2">Uncharacterized protein</fullName>
    </submittedName>
</protein>
<comment type="caution">
    <text evidence="2">The sequence shown here is derived from an EMBL/GenBank/DDBJ whole genome shotgun (WGS) entry which is preliminary data.</text>
</comment>
<dbReference type="RefSeq" id="WP_244022004.1">
    <property type="nucleotide sequence ID" value="NZ_JALHLF010000062.1"/>
</dbReference>
<feature type="transmembrane region" description="Helical" evidence="1">
    <location>
        <begin position="61"/>
        <end position="82"/>
    </location>
</feature>
<feature type="transmembrane region" description="Helical" evidence="1">
    <location>
        <begin position="114"/>
        <end position="135"/>
    </location>
</feature>
<keyword evidence="3" id="KW-1185">Reference proteome</keyword>
<reference evidence="2" key="1">
    <citation type="submission" date="2022-03" db="EMBL/GenBank/DDBJ databases">
        <title>Identification of a novel bacterium isolated from mangrove sediments.</title>
        <authorList>
            <person name="Pan X."/>
        </authorList>
    </citation>
    <scope>NUCLEOTIDE SEQUENCE</scope>
    <source>
        <strain evidence="2">B1949</strain>
    </source>
</reference>
<dbReference type="EMBL" id="JALHLF010000062">
    <property type="protein sequence ID" value="MCJ2183828.1"/>
    <property type="molecule type" value="Genomic_DNA"/>
</dbReference>
<evidence type="ECO:0000256" key="1">
    <source>
        <dbReference type="SAM" id="Phobius"/>
    </source>
</evidence>
<evidence type="ECO:0000313" key="3">
    <source>
        <dbReference type="Proteomes" id="UP001162881"/>
    </source>
</evidence>
<proteinExistence type="predicted"/>
<feature type="transmembrane region" description="Helical" evidence="1">
    <location>
        <begin position="89"/>
        <end position="108"/>
    </location>
</feature>
<keyword evidence="1" id="KW-0812">Transmembrane</keyword>
<dbReference type="Proteomes" id="UP001162881">
    <property type="component" value="Unassembled WGS sequence"/>
</dbReference>
<keyword evidence="1" id="KW-0472">Membrane</keyword>
<accession>A0ABT0BG46</accession>
<sequence>MGDETIVLHAFLPAFFILLVVSPGLAAWKGGEPERLGGLVILAMWGLQSFGEYFLPSRFSTVDPVAFCSDLVGTLGFGFIALHARRVWPLWAASLQLLSLSAHFARWADIGIPKIVYALMRGGPTFVVMLVLLAGTLAHWRRMRRVAVDHPWQSWRTGSGKSGC</sequence>